<protein>
    <submittedName>
        <fullName evidence="5">Formate hydrogenlyase subunit 6/NADH:ubiquinone oxidoreductase 23 kD subunit (Chain I)</fullName>
    </submittedName>
</protein>
<dbReference type="InterPro" id="IPR007525">
    <property type="entry name" value="FrhB_FdhB_C"/>
</dbReference>
<dbReference type="Gene3D" id="3.30.70.20">
    <property type="match status" value="1"/>
</dbReference>
<dbReference type="eggNOG" id="COG1143">
    <property type="taxonomic scope" value="Bacteria"/>
</dbReference>
<evidence type="ECO:0000256" key="3">
    <source>
        <dbReference type="ARBA" id="ARBA00023014"/>
    </source>
</evidence>
<dbReference type="PATRIC" id="fig|657322.3.peg.1641"/>
<gene>
    <name evidence="5" type="ORF">FPR_02640</name>
</gene>
<dbReference type="InterPro" id="IPR052977">
    <property type="entry name" value="Polyferredoxin-like_ET"/>
</dbReference>
<dbReference type="HOGENOM" id="CLU_037958_1_0_9"/>
<proteinExistence type="predicted"/>
<keyword evidence="5" id="KW-0830">Ubiquinone</keyword>
<dbReference type="PANTHER" id="PTHR43193:SF2">
    <property type="entry name" value="POLYFERREDOXIN PROTEIN FWDF"/>
    <property type="match status" value="1"/>
</dbReference>
<dbReference type="PROSITE" id="PS51379">
    <property type="entry name" value="4FE4S_FER_2"/>
    <property type="match status" value="2"/>
</dbReference>
<evidence type="ECO:0000259" key="4">
    <source>
        <dbReference type="PROSITE" id="PS51379"/>
    </source>
</evidence>
<dbReference type="Pfam" id="PF12838">
    <property type="entry name" value="Fer4_7"/>
    <property type="match status" value="1"/>
</dbReference>
<dbReference type="AlphaFoldDB" id="D4K794"/>
<dbReference type="GO" id="GO:0046872">
    <property type="term" value="F:metal ion binding"/>
    <property type="evidence" value="ECO:0007669"/>
    <property type="project" value="UniProtKB-KW"/>
</dbReference>
<dbReference type="InterPro" id="IPR017900">
    <property type="entry name" value="4Fe4S_Fe_S_CS"/>
</dbReference>
<dbReference type="PANTHER" id="PTHR43193">
    <property type="match status" value="1"/>
</dbReference>
<keyword evidence="2" id="KW-0408">Iron</keyword>
<dbReference type="KEGG" id="fpa:FPR_02640"/>
<feature type="domain" description="4Fe-4S ferredoxin-type" evidence="4">
    <location>
        <begin position="2"/>
        <end position="31"/>
    </location>
</feature>
<dbReference type="PROSITE" id="PS00198">
    <property type="entry name" value="4FE4S_FER_1"/>
    <property type="match status" value="1"/>
</dbReference>
<dbReference type="SUPFAM" id="SSF54862">
    <property type="entry name" value="4Fe-4S ferredoxins"/>
    <property type="match status" value="1"/>
</dbReference>
<dbReference type="Pfam" id="PF04432">
    <property type="entry name" value="FrhB_FdhB_C"/>
    <property type="match status" value="1"/>
</dbReference>
<dbReference type="Proteomes" id="UP000007059">
    <property type="component" value="Chromosome"/>
</dbReference>
<feature type="domain" description="4Fe-4S ferredoxin-type" evidence="4">
    <location>
        <begin position="36"/>
        <end position="65"/>
    </location>
</feature>
<keyword evidence="1" id="KW-0479">Metal-binding</keyword>
<evidence type="ECO:0000256" key="2">
    <source>
        <dbReference type="ARBA" id="ARBA00023004"/>
    </source>
</evidence>
<dbReference type="GO" id="GO:0051536">
    <property type="term" value="F:iron-sulfur cluster binding"/>
    <property type="evidence" value="ECO:0007669"/>
    <property type="project" value="UniProtKB-KW"/>
</dbReference>
<reference evidence="5 6" key="1">
    <citation type="submission" date="2010-03" db="EMBL/GenBank/DDBJ databases">
        <title>The genome sequence of Faecalibacterium prausnitzii SL3/3.</title>
        <authorList>
            <consortium name="metaHIT consortium -- http://www.metahit.eu/"/>
            <person name="Pajon A."/>
            <person name="Turner K."/>
            <person name="Parkhill J."/>
            <person name="Duncan S."/>
            <person name="Flint H."/>
        </authorList>
    </citation>
    <scope>NUCLEOTIDE SEQUENCE [LARGE SCALE GENOMIC DNA]</scope>
    <source>
        <strain evidence="5 6">SL3/3</strain>
    </source>
</reference>
<evidence type="ECO:0000256" key="1">
    <source>
        <dbReference type="ARBA" id="ARBA00022723"/>
    </source>
</evidence>
<accession>D4K794</accession>
<dbReference type="GO" id="GO:0016829">
    <property type="term" value="F:lyase activity"/>
    <property type="evidence" value="ECO:0007669"/>
    <property type="project" value="UniProtKB-KW"/>
</dbReference>
<dbReference type="EMBL" id="FP929046">
    <property type="protein sequence ID" value="CBL00707.1"/>
    <property type="molecule type" value="Genomic_DNA"/>
</dbReference>
<keyword evidence="3" id="KW-0411">Iron-sulfur</keyword>
<reference evidence="5 6" key="2">
    <citation type="submission" date="2010-03" db="EMBL/GenBank/DDBJ databases">
        <authorList>
            <person name="Pajon A."/>
        </authorList>
    </citation>
    <scope>NUCLEOTIDE SEQUENCE [LARGE SCALE GENOMIC DNA]</scope>
    <source>
        <strain evidence="5 6">SL3/3</strain>
    </source>
</reference>
<evidence type="ECO:0000313" key="5">
    <source>
        <dbReference type="EMBL" id="CBL00707.1"/>
    </source>
</evidence>
<sequence>MYLNSLVESECCGCTACEQICPRNCIQMRKNEEGFLYPVVNNDKCIKCGLCEKVCPFGNYQKREQGDICYYGWHKDENERSLSTSGAAFIAISEMCKKKGFTHFYGAAYDSNLCVKHIDTFEFENPEMLRGSKYTQSDIGDTYSAVKQNLKKGEKVLFSGTPCQVDGLKRYLGKLGDENLFLVALVCHGVSSPEAFAKYLQEVGRDNNSEVIGIRFRDKKIEKGHLSHRFTTLSLKNGQEISSTDNIYTTAFGIGVMDRESCYHCPYTSPSGAGDITIGDFWGIEIEKPELSSEISKGISLIIPHNEKAANMITDLEEIMVLEKVPLRFALNNRQQQLQRPIDRPMMRSSFLKRILIKQKKFKKEAQSAILIWKIEGYKKRLVNKVNKIIGRKRI</sequence>
<keyword evidence="5" id="KW-0456">Lyase</keyword>
<organism evidence="5 6">
    <name type="scientific">Faecalibacterium prausnitzii SL3/3</name>
    <dbReference type="NCBI Taxonomy" id="657322"/>
    <lineage>
        <taxon>Bacteria</taxon>
        <taxon>Bacillati</taxon>
        <taxon>Bacillota</taxon>
        <taxon>Clostridia</taxon>
        <taxon>Eubacteriales</taxon>
        <taxon>Oscillospiraceae</taxon>
        <taxon>Faecalibacterium</taxon>
    </lineage>
</organism>
<dbReference type="eggNOG" id="COG1035">
    <property type="taxonomic scope" value="Bacteria"/>
</dbReference>
<name>D4K794_9FIRM</name>
<evidence type="ECO:0000313" key="6">
    <source>
        <dbReference type="Proteomes" id="UP000007059"/>
    </source>
</evidence>
<dbReference type="InterPro" id="IPR017896">
    <property type="entry name" value="4Fe4S_Fe-S-bd"/>
</dbReference>